<evidence type="ECO:0000313" key="2">
    <source>
        <dbReference type="EMBL" id="CAL1399742.1"/>
    </source>
</evidence>
<accession>A0AAV2FQ76</accession>
<organism evidence="3 4">
    <name type="scientific">Linum trigynum</name>
    <dbReference type="NCBI Taxonomy" id="586398"/>
    <lineage>
        <taxon>Eukaryota</taxon>
        <taxon>Viridiplantae</taxon>
        <taxon>Streptophyta</taxon>
        <taxon>Embryophyta</taxon>
        <taxon>Tracheophyta</taxon>
        <taxon>Spermatophyta</taxon>
        <taxon>Magnoliopsida</taxon>
        <taxon>eudicotyledons</taxon>
        <taxon>Gunneridae</taxon>
        <taxon>Pentapetalae</taxon>
        <taxon>rosids</taxon>
        <taxon>fabids</taxon>
        <taxon>Malpighiales</taxon>
        <taxon>Linaceae</taxon>
        <taxon>Linum</taxon>
    </lineage>
</organism>
<gene>
    <name evidence="2" type="ORF">LTRI10_LOCUS39914</name>
    <name evidence="3" type="ORF">LTRI10_LOCUS39915</name>
</gene>
<sequence length="75" mass="8147">MFGHNSCDSTSKAGEVVTLFLHTQKAAKVTINFFGYIAAAESKTLSTGHGSKHLPAKDEEIRIETTAKDDDNHIN</sequence>
<feature type="compositionally biased region" description="Basic and acidic residues" evidence="1">
    <location>
        <begin position="55"/>
        <end position="75"/>
    </location>
</feature>
<keyword evidence="4" id="KW-1185">Reference proteome</keyword>
<protein>
    <submittedName>
        <fullName evidence="3">Uncharacterized protein</fullName>
    </submittedName>
</protein>
<name>A0AAV2FQ76_9ROSI</name>
<feature type="region of interest" description="Disordered" evidence="1">
    <location>
        <begin position="46"/>
        <end position="75"/>
    </location>
</feature>
<dbReference type="EMBL" id="OZ034820">
    <property type="protein sequence ID" value="CAL1399742.1"/>
    <property type="molecule type" value="Genomic_DNA"/>
</dbReference>
<evidence type="ECO:0000256" key="1">
    <source>
        <dbReference type="SAM" id="MobiDB-lite"/>
    </source>
</evidence>
<evidence type="ECO:0000313" key="4">
    <source>
        <dbReference type="Proteomes" id="UP001497516"/>
    </source>
</evidence>
<dbReference type="AlphaFoldDB" id="A0AAV2FQ76"/>
<proteinExistence type="predicted"/>
<evidence type="ECO:0000313" key="3">
    <source>
        <dbReference type="EMBL" id="CAL1399743.1"/>
    </source>
</evidence>
<dbReference type="Proteomes" id="UP001497516">
    <property type="component" value="Chromosome 7"/>
</dbReference>
<dbReference type="EMBL" id="OZ034820">
    <property type="protein sequence ID" value="CAL1399743.1"/>
    <property type="molecule type" value="Genomic_DNA"/>
</dbReference>
<reference evidence="3 4" key="1">
    <citation type="submission" date="2024-04" db="EMBL/GenBank/DDBJ databases">
        <authorList>
            <person name="Fracassetti M."/>
        </authorList>
    </citation>
    <scope>NUCLEOTIDE SEQUENCE [LARGE SCALE GENOMIC DNA]</scope>
</reference>